<evidence type="ECO:0000256" key="1">
    <source>
        <dbReference type="SAM" id="MobiDB-lite"/>
    </source>
</evidence>
<name>A0A7U2ESF9_PHANO</name>
<reference evidence="3" key="1">
    <citation type="journal article" date="2021" name="BMC Genomics">
        <title>Chromosome-level genome assembly and manually-curated proteome of model necrotroph Parastagonospora nodorum Sn15 reveals a genome-wide trove of candidate effector homologs, and redundancy of virulence-related functions within an accessory chromosome.</title>
        <authorList>
            <person name="Bertazzoni S."/>
            <person name="Jones D.A.B."/>
            <person name="Phan H.T."/>
            <person name="Tan K.-C."/>
            <person name="Hane J.K."/>
        </authorList>
    </citation>
    <scope>NUCLEOTIDE SEQUENCE [LARGE SCALE GENOMIC DNA]</scope>
    <source>
        <strain evidence="3">SN15 / ATCC MYA-4574 / FGSC 10173)</strain>
    </source>
</reference>
<dbReference type="AlphaFoldDB" id="A0A7U2ESF9"/>
<feature type="compositionally biased region" description="Low complexity" evidence="1">
    <location>
        <begin position="41"/>
        <end position="51"/>
    </location>
</feature>
<feature type="compositionally biased region" description="Basic and acidic residues" evidence="1">
    <location>
        <begin position="26"/>
        <end position="39"/>
    </location>
</feature>
<feature type="compositionally biased region" description="Basic and acidic residues" evidence="1">
    <location>
        <begin position="59"/>
        <end position="74"/>
    </location>
</feature>
<dbReference type="VEuPathDB" id="FungiDB:JI435_096950"/>
<evidence type="ECO:0000313" key="2">
    <source>
        <dbReference type="EMBL" id="QRC90289.1"/>
    </source>
</evidence>
<dbReference type="Proteomes" id="UP000663193">
    <property type="component" value="Chromosome 1"/>
</dbReference>
<organism evidence="2 3">
    <name type="scientific">Phaeosphaeria nodorum (strain SN15 / ATCC MYA-4574 / FGSC 10173)</name>
    <name type="common">Glume blotch fungus</name>
    <name type="synonym">Parastagonospora nodorum</name>
    <dbReference type="NCBI Taxonomy" id="321614"/>
    <lineage>
        <taxon>Eukaryota</taxon>
        <taxon>Fungi</taxon>
        <taxon>Dikarya</taxon>
        <taxon>Ascomycota</taxon>
        <taxon>Pezizomycotina</taxon>
        <taxon>Dothideomycetes</taxon>
        <taxon>Pleosporomycetidae</taxon>
        <taxon>Pleosporales</taxon>
        <taxon>Pleosporineae</taxon>
        <taxon>Phaeosphaeriaceae</taxon>
        <taxon>Parastagonospora</taxon>
    </lineage>
</organism>
<sequence>MAALIAVTIGIGAEKLGRIISEKRLEHKDKKAAQKREAMYSHAESSSGHAAARTKLSSRRQEKIDEMRREDKQSGRRRSVSSEMTLVPEQPPPRYEDVVRDDARHA</sequence>
<dbReference type="EMBL" id="CP069023">
    <property type="protein sequence ID" value="QRC90289.1"/>
    <property type="molecule type" value="Genomic_DNA"/>
</dbReference>
<dbReference type="OrthoDB" id="3695472at2759"/>
<proteinExistence type="predicted"/>
<protein>
    <submittedName>
        <fullName evidence="2">Uncharacterized protein</fullName>
    </submittedName>
</protein>
<accession>A0A7U2ESF9</accession>
<feature type="compositionally biased region" description="Basic and acidic residues" evidence="1">
    <location>
        <begin position="94"/>
        <end position="106"/>
    </location>
</feature>
<gene>
    <name evidence="2" type="ORF">JI435_096950</name>
</gene>
<evidence type="ECO:0000313" key="3">
    <source>
        <dbReference type="Proteomes" id="UP000663193"/>
    </source>
</evidence>
<keyword evidence="3" id="KW-1185">Reference proteome</keyword>
<feature type="region of interest" description="Disordered" evidence="1">
    <location>
        <begin position="26"/>
        <end position="106"/>
    </location>
</feature>